<evidence type="ECO:0000313" key="3">
    <source>
        <dbReference type="EMBL" id="MDN4476681.1"/>
    </source>
</evidence>
<dbReference type="Gene3D" id="3.40.50.720">
    <property type="entry name" value="NAD(P)-binding Rossmann-like Domain"/>
    <property type="match status" value="1"/>
</dbReference>
<evidence type="ECO:0000313" key="4">
    <source>
        <dbReference type="Proteomes" id="UP001172728"/>
    </source>
</evidence>
<proteinExistence type="inferred from homology"/>
<gene>
    <name evidence="3" type="ORF">QQX09_12525</name>
</gene>
<dbReference type="RefSeq" id="WP_301135258.1">
    <property type="nucleotide sequence ID" value="NZ_JAUHPW010000010.1"/>
</dbReference>
<comment type="similarity">
    <text evidence="1">Belongs to the NAD(P)-dependent epimerase/dehydratase family.</text>
</comment>
<keyword evidence="4" id="KW-1185">Reference proteome</keyword>
<feature type="domain" description="NAD-dependent epimerase/dehydratase" evidence="2">
    <location>
        <begin position="16"/>
        <end position="247"/>
    </location>
</feature>
<dbReference type="InterPro" id="IPR036291">
    <property type="entry name" value="NAD(P)-bd_dom_sf"/>
</dbReference>
<dbReference type="EMBL" id="JAUHPW010000010">
    <property type="protein sequence ID" value="MDN4476681.1"/>
    <property type="molecule type" value="Genomic_DNA"/>
</dbReference>
<protein>
    <submittedName>
        <fullName evidence="3">NAD-dependent epimerase/dehydratase family protein</fullName>
    </submittedName>
</protein>
<comment type="caution">
    <text evidence="3">The sequence shown here is derived from an EMBL/GenBank/DDBJ whole genome shotgun (WGS) entry which is preliminary data.</text>
</comment>
<sequence>MAERAEGMPDFTGRTVLVTGHSGFIGAWLTTVLEHLGADVIGYSINDDPSSAARAAWLGDVCTRQYEADVRDRETLFSVIEEHRPDIVYHLAAQALLCRGFEDPHLTFDVNLRGSLNVLEAARLGMIPALVHVTSDKCYVPMKPGDSKLTEDSPLGGCSPYSASKTIAEILFREFTDLTRLDGAPYRATSVRLGNVIGGGDDADRLVPNCIRAFEDERVFAVRDPLAVRPFQHVLDVVAGFVLAGTRLLGAEERTVDALNFAPPSSGFTAGEMVFELARAWGEPSLISPACEACAFPEDKLLWLDGSKASELLGWQHAFDLRGSAERIVDWIRWVDAGMSPADATRRQAAEYFVKPVVHHLRAAA</sequence>
<reference evidence="3" key="1">
    <citation type="submission" date="2023-06" db="EMBL/GenBank/DDBJ databases">
        <title>Sysu t00192.</title>
        <authorList>
            <person name="Gao L."/>
            <person name="Fang B.-Z."/>
            <person name="Li W.-J."/>
        </authorList>
    </citation>
    <scope>NUCLEOTIDE SEQUENCE</scope>
    <source>
        <strain evidence="3">SYSU T00192</strain>
    </source>
</reference>
<dbReference type="PANTHER" id="PTHR43000">
    <property type="entry name" value="DTDP-D-GLUCOSE 4,6-DEHYDRATASE-RELATED"/>
    <property type="match status" value="1"/>
</dbReference>
<evidence type="ECO:0000259" key="2">
    <source>
        <dbReference type="Pfam" id="PF01370"/>
    </source>
</evidence>
<dbReference type="SUPFAM" id="SSF51735">
    <property type="entry name" value="NAD(P)-binding Rossmann-fold domains"/>
    <property type="match status" value="1"/>
</dbReference>
<name>A0ABT8GC15_9MICO</name>
<dbReference type="Gene3D" id="3.90.25.10">
    <property type="entry name" value="UDP-galactose 4-epimerase, domain 1"/>
    <property type="match status" value="1"/>
</dbReference>
<evidence type="ECO:0000256" key="1">
    <source>
        <dbReference type="ARBA" id="ARBA00007637"/>
    </source>
</evidence>
<dbReference type="InterPro" id="IPR001509">
    <property type="entry name" value="Epimerase_deHydtase"/>
</dbReference>
<dbReference type="Pfam" id="PF01370">
    <property type="entry name" value="Epimerase"/>
    <property type="match status" value="1"/>
</dbReference>
<dbReference type="Proteomes" id="UP001172728">
    <property type="component" value="Unassembled WGS sequence"/>
</dbReference>
<organism evidence="3 4">
    <name type="scientific">Demequina litoralis</name>
    <dbReference type="NCBI Taxonomy" id="3051660"/>
    <lineage>
        <taxon>Bacteria</taxon>
        <taxon>Bacillati</taxon>
        <taxon>Actinomycetota</taxon>
        <taxon>Actinomycetes</taxon>
        <taxon>Micrococcales</taxon>
        <taxon>Demequinaceae</taxon>
        <taxon>Demequina</taxon>
    </lineage>
</organism>
<accession>A0ABT8GC15</accession>